<proteinExistence type="inferred from homology"/>
<dbReference type="AlphaFoldDB" id="A0A183E559"/>
<evidence type="ECO:0000256" key="3">
    <source>
        <dbReference type="ARBA" id="ARBA00022694"/>
    </source>
</evidence>
<dbReference type="FunFam" id="3.30.70.3190:FF:000001">
    <property type="entry name" value="tRNA pseudouridine synthase Pus10"/>
    <property type="match status" value="1"/>
</dbReference>
<evidence type="ECO:0000256" key="2">
    <source>
        <dbReference type="ARBA" id="ARBA00012787"/>
    </source>
</evidence>
<dbReference type="GO" id="GO:0160148">
    <property type="term" value="F:tRNA pseudouridine(55) synthase activity"/>
    <property type="evidence" value="ECO:0007669"/>
    <property type="project" value="UniProtKB-EC"/>
</dbReference>
<evidence type="ECO:0000259" key="5">
    <source>
        <dbReference type="Pfam" id="PF21238"/>
    </source>
</evidence>
<evidence type="ECO:0000256" key="1">
    <source>
        <dbReference type="ARBA" id="ARBA00009652"/>
    </source>
</evidence>
<dbReference type="GO" id="GO:0003723">
    <property type="term" value="F:RNA binding"/>
    <property type="evidence" value="ECO:0007669"/>
    <property type="project" value="InterPro"/>
</dbReference>
<protein>
    <recommendedName>
        <fullName evidence="2">tRNA pseudouridine(55) synthase</fullName>
        <ecNumber evidence="2">5.4.99.25</ecNumber>
    </recommendedName>
</protein>
<dbReference type="SUPFAM" id="SSF55120">
    <property type="entry name" value="Pseudouridine synthase"/>
    <property type="match status" value="1"/>
</dbReference>
<dbReference type="Pfam" id="PF21238">
    <property type="entry name" value="Pus10_C"/>
    <property type="match status" value="1"/>
</dbReference>
<dbReference type="InterPro" id="IPR039894">
    <property type="entry name" value="Pus10-like"/>
</dbReference>
<dbReference type="Gene3D" id="3.30.70.2510">
    <property type="match status" value="1"/>
</dbReference>
<sequence length="395" mass="45093">LLAINMPVTAILRESLCEKAYHTFFSNGTLSSVPFKMRIVNSYLDGIRQATGLLPSLNSDLTLTLTFTNDEFNVTDVEYLVRKCPDDFRVAKKRLHCGAVQDPVLLMYTKQRIANIAHKLDREYALSYRMASPSAPCTYTVAFERNPLFIAGRYLKFSRTLPQSPWSSSFDEPRIPGNSISEKIVACLIEETRCDSTRFMAAGREDIDLINPKKTNSFRRDHLQATLKRMENCINKNTDVRVVPGLRRISAEQSSFVKNDQDEKQKLYTGYCYSTQKLDDLLLNELPSKAPIELVQKTPVRVLKRRPLLERRRTVFSIAAIKLDDYHFLIRQAFSTGTYVKEFVHGDFGRTRPSLADLLGVECGEMDILELDVERVDMVWPPRPPSRTGQANKAH</sequence>
<feature type="domain" description="Pus10-like C-terminal" evidence="5">
    <location>
        <begin position="149"/>
        <end position="377"/>
    </location>
</feature>
<dbReference type="InterPro" id="IPR020103">
    <property type="entry name" value="PsdUridine_synth_cat_dom_sf"/>
</dbReference>
<evidence type="ECO:0000256" key="4">
    <source>
        <dbReference type="ARBA" id="ARBA00023235"/>
    </source>
</evidence>
<dbReference type="EC" id="5.4.99.25" evidence="2"/>
<name>A0A183E559_9BILA</name>
<dbReference type="PANTHER" id="PTHR21568">
    <property type="entry name" value="TRNA PSEUDOURIDINE SYNTHASE PUS10"/>
    <property type="match status" value="1"/>
</dbReference>
<comment type="similarity">
    <text evidence="1">Belongs to the pseudouridine synthase Pus10 family.</text>
</comment>
<dbReference type="PANTHER" id="PTHR21568:SF0">
    <property type="entry name" value="TRNA PSEUDOURIDINE SYNTHASE PUS10"/>
    <property type="match status" value="1"/>
</dbReference>
<reference evidence="6" key="1">
    <citation type="submission" date="2016-06" db="UniProtKB">
        <authorList>
            <consortium name="WormBaseParasite"/>
        </authorList>
    </citation>
    <scope>IDENTIFICATION</scope>
</reference>
<accession>A0A183E559</accession>
<evidence type="ECO:0000313" key="6">
    <source>
        <dbReference type="WBParaSite" id="GPUH_0001612201-mRNA-1"/>
    </source>
</evidence>
<dbReference type="GO" id="GO:0031119">
    <property type="term" value="P:tRNA pseudouridine synthesis"/>
    <property type="evidence" value="ECO:0007669"/>
    <property type="project" value="TreeGrafter"/>
</dbReference>
<dbReference type="WBParaSite" id="GPUH_0001612201-mRNA-1">
    <property type="protein sequence ID" value="GPUH_0001612201-mRNA-1"/>
    <property type="gene ID" value="GPUH_0001612201"/>
</dbReference>
<dbReference type="InterPro" id="IPR048741">
    <property type="entry name" value="Pus10-like_C"/>
</dbReference>
<keyword evidence="4" id="KW-0413">Isomerase</keyword>
<dbReference type="Gene3D" id="3.30.70.3190">
    <property type="match status" value="1"/>
</dbReference>
<organism evidence="6">
    <name type="scientific">Gongylonema pulchrum</name>
    <dbReference type="NCBI Taxonomy" id="637853"/>
    <lineage>
        <taxon>Eukaryota</taxon>
        <taxon>Metazoa</taxon>
        <taxon>Ecdysozoa</taxon>
        <taxon>Nematoda</taxon>
        <taxon>Chromadorea</taxon>
        <taxon>Rhabditida</taxon>
        <taxon>Spirurina</taxon>
        <taxon>Spiruromorpha</taxon>
        <taxon>Spiruroidea</taxon>
        <taxon>Gongylonematidae</taxon>
        <taxon>Gongylonema</taxon>
    </lineage>
</organism>
<keyword evidence="3" id="KW-0819">tRNA processing</keyword>